<organism evidence="10 11">
    <name type="scientific">Calorimonas adulescens</name>
    <dbReference type="NCBI Taxonomy" id="2606906"/>
    <lineage>
        <taxon>Bacteria</taxon>
        <taxon>Bacillati</taxon>
        <taxon>Bacillota</taxon>
        <taxon>Clostridia</taxon>
        <taxon>Thermoanaerobacterales</taxon>
        <taxon>Thermoanaerobacteraceae</taxon>
        <taxon>Calorimonas</taxon>
    </lineage>
</organism>
<evidence type="ECO:0000313" key="11">
    <source>
        <dbReference type="Proteomes" id="UP000322976"/>
    </source>
</evidence>
<name>A0A5D8QDM3_9THEO</name>
<dbReference type="EMBL" id="VTPS01000007">
    <property type="protein sequence ID" value="TZE82264.1"/>
    <property type="molecule type" value="Genomic_DNA"/>
</dbReference>
<dbReference type="SUPFAM" id="SSF89550">
    <property type="entry name" value="PHP domain-like"/>
    <property type="match status" value="1"/>
</dbReference>
<dbReference type="UniPathway" id="UPA00031">
    <property type="reaction ID" value="UER00013"/>
</dbReference>
<evidence type="ECO:0000313" key="10">
    <source>
        <dbReference type="EMBL" id="TZE82264.1"/>
    </source>
</evidence>
<keyword evidence="6 8" id="KW-0368">Histidine biosynthesis</keyword>
<dbReference type="SMART" id="SM00481">
    <property type="entry name" value="POLIIIAc"/>
    <property type="match status" value="1"/>
</dbReference>
<evidence type="ECO:0000256" key="3">
    <source>
        <dbReference type="ARBA" id="ARBA00013085"/>
    </source>
</evidence>
<evidence type="ECO:0000256" key="5">
    <source>
        <dbReference type="ARBA" id="ARBA00022801"/>
    </source>
</evidence>
<evidence type="ECO:0000256" key="1">
    <source>
        <dbReference type="ARBA" id="ARBA00004970"/>
    </source>
</evidence>
<evidence type="ECO:0000256" key="6">
    <source>
        <dbReference type="ARBA" id="ARBA00023102"/>
    </source>
</evidence>
<feature type="domain" description="Polymerase/histidinol phosphatase N-terminal" evidence="9">
    <location>
        <begin position="5"/>
        <end position="87"/>
    </location>
</feature>
<dbReference type="PANTHER" id="PTHR21039:SF0">
    <property type="entry name" value="HISTIDINOL-PHOSPHATASE"/>
    <property type="match status" value="1"/>
</dbReference>
<dbReference type="GO" id="GO:0000105">
    <property type="term" value="P:L-histidine biosynthetic process"/>
    <property type="evidence" value="ECO:0007669"/>
    <property type="project" value="UniProtKB-UniRule"/>
</dbReference>
<protein>
    <recommendedName>
        <fullName evidence="3 8">Histidinol-phosphatase</fullName>
        <shortName evidence="8">HolPase</shortName>
        <ecNumber evidence="3 8">3.1.3.15</ecNumber>
    </recommendedName>
</protein>
<dbReference type="GO" id="GO:0005737">
    <property type="term" value="C:cytoplasm"/>
    <property type="evidence" value="ECO:0007669"/>
    <property type="project" value="TreeGrafter"/>
</dbReference>
<evidence type="ECO:0000259" key="9">
    <source>
        <dbReference type="SMART" id="SM00481"/>
    </source>
</evidence>
<evidence type="ECO:0000256" key="4">
    <source>
        <dbReference type="ARBA" id="ARBA00022605"/>
    </source>
</evidence>
<dbReference type="EC" id="3.1.3.15" evidence="3 8"/>
<dbReference type="AlphaFoldDB" id="A0A5D8QDM3"/>
<dbReference type="InterPro" id="IPR010140">
    <property type="entry name" value="Histidinol_P_phosphatase_HisJ"/>
</dbReference>
<proteinExistence type="inferred from homology"/>
<comment type="similarity">
    <text evidence="2 8">Belongs to the PHP hydrolase family. HisK subfamily.</text>
</comment>
<evidence type="ECO:0000256" key="8">
    <source>
        <dbReference type="RuleBase" id="RU366003"/>
    </source>
</evidence>
<evidence type="ECO:0000256" key="2">
    <source>
        <dbReference type="ARBA" id="ARBA00009152"/>
    </source>
</evidence>
<keyword evidence="4 8" id="KW-0028">Amino-acid biosynthesis</keyword>
<dbReference type="Proteomes" id="UP000322976">
    <property type="component" value="Unassembled WGS sequence"/>
</dbReference>
<comment type="catalytic activity">
    <reaction evidence="7 8">
        <text>L-histidinol phosphate + H2O = L-histidinol + phosphate</text>
        <dbReference type="Rhea" id="RHEA:14465"/>
        <dbReference type="ChEBI" id="CHEBI:15377"/>
        <dbReference type="ChEBI" id="CHEBI:43474"/>
        <dbReference type="ChEBI" id="CHEBI:57699"/>
        <dbReference type="ChEBI" id="CHEBI:57980"/>
        <dbReference type="EC" id="3.1.3.15"/>
    </reaction>
</comment>
<dbReference type="InterPro" id="IPR004013">
    <property type="entry name" value="PHP_dom"/>
</dbReference>
<dbReference type="InterPro" id="IPR016195">
    <property type="entry name" value="Pol/histidinol_Pase-like"/>
</dbReference>
<evidence type="ECO:0000256" key="7">
    <source>
        <dbReference type="ARBA" id="ARBA00049158"/>
    </source>
</evidence>
<dbReference type="NCBIfam" id="TIGR01856">
    <property type="entry name" value="hisJ_fam"/>
    <property type="match status" value="1"/>
</dbReference>
<dbReference type="GO" id="GO:0004401">
    <property type="term" value="F:histidinol-phosphatase activity"/>
    <property type="evidence" value="ECO:0007669"/>
    <property type="project" value="UniProtKB-UniRule"/>
</dbReference>
<comment type="caution">
    <text evidence="10">The sequence shown here is derived from an EMBL/GenBank/DDBJ whole genome shotgun (WGS) entry which is preliminary data.</text>
</comment>
<dbReference type="Pfam" id="PF02811">
    <property type="entry name" value="PHP"/>
    <property type="match status" value="1"/>
</dbReference>
<comment type="pathway">
    <text evidence="1 8">Amino-acid biosynthesis; L-histidine biosynthesis; L-histidine from 5-phospho-alpha-D-ribose 1-diphosphate: step 8/9.</text>
</comment>
<accession>A0A5D8QDM3</accession>
<dbReference type="Gene3D" id="3.20.20.140">
    <property type="entry name" value="Metal-dependent hydrolases"/>
    <property type="match status" value="1"/>
</dbReference>
<gene>
    <name evidence="10" type="ORF">FWJ32_05795</name>
</gene>
<keyword evidence="11" id="KW-1185">Reference proteome</keyword>
<reference evidence="10 11" key="1">
    <citation type="submission" date="2019-08" db="EMBL/GenBank/DDBJ databases">
        <title>Calorimonas adulescens gen. nov., sp. nov., an anaerobic thermophilic bacterium from Sakhalin hot spring.</title>
        <authorList>
            <person name="Khomyakova M.A."/>
            <person name="Merkel A.Y."/>
            <person name="Novikov A."/>
            <person name="Bonch-Osmolovskaya E.A."/>
            <person name="Slobodkin A.I."/>
        </authorList>
    </citation>
    <scope>NUCLEOTIDE SEQUENCE [LARGE SCALE GENOMIC DNA]</scope>
    <source>
        <strain evidence="10 11">A05MB</strain>
    </source>
</reference>
<keyword evidence="5 8" id="KW-0378">Hydrolase</keyword>
<sequence length="272" mass="31884">MIILIDYHIHTQFSKDSKLTMEDICIKAIELGLKEICFTDHWDLNPNGESFDFNLDYLNYTSEYLRCSDKYGDKIKIKKGLEIGLQSHLLKKIDALLKDKTFDFILGSIHYVNKTDLLKDDFYKNKEKKDAFNEYLQEVYICISEFDNFDCLGHLDVIRRYCPYVDKSLNYIDYHEILDNILTLLIKKGKGLEANISAKRYNLGNILPSEEILKRYKDLGGKIVTLGSDSHLPEHFTITRKKYIDILKEIGFMNIASYENRNPYFIPVDELE</sequence>
<dbReference type="InterPro" id="IPR003141">
    <property type="entry name" value="Pol/His_phosphatase_N"/>
</dbReference>
<dbReference type="PANTHER" id="PTHR21039">
    <property type="entry name" value="HISTIDINOL PHOSPHATASE-RELATED"/>
    <property type="match status" value="1"/>
</dbReference>